<protein>
    <submittedName>
        <fullName evidence="1">Uncharacterized protein</fullName>
    </submittedName>
</protein>
<keyword evidence="2" id="KW-1185">Reference proteome</keyword>
<accession>A0AAV9X7V0</accession>
<dbReference type="AlphaFoldDB" id="A0AAV9X7V0"/>
<dbReference type="EMBL" id="JAVHJO010000008">
    <property type="protein sequence ID" value="KAK6538163.1"/>
    <property type="molecule type" value="Genomic_DNA"/>
</dbReference>
<dbReference type="Proteomes" id="UP001365542">
    <property type="component" value="Unassembled WGS sequence"/>
</dbReference>
<evidence type="ECO:0000313" key="1">
    <source>
        <dbReference type="EMBL" id="KAK6538163.1"/>
    </source>
</evidence>
<gene>
    <name evidence="1" type="ORF">TWF694_011045</name>
</gene>
<sequence length="389" mass="43831">MEKPRIPAGSPPSNGLHYLPTRLLLRCYRILYHFFLKFKTISKPQNKKRHLLPNNTDPEKASLNNIIARPTYAIGVDGWPVKTNPVHETITLASLLAASFPSLPANISYTTTPPQIWELLRGNIWNDDPSCALFNDSNPSHNHTFAFPPGAAWYKDFAWAQVFGSTRDGSIIGRAHFGDLQFLHGMSCIAGEPAEETRDKILLWCEVMYKLSIGEGITGEERIEDVKIQRGVWRLDSFFGEDTAPDGERTLGYLLARGSGYEGLNLRWRALGSVLHVVQDSYAKGHTRREVVGSSEKWVHLGPVITFHCYRGQNGSQHKSYDTIDTDNIDLSDLNEFNQYWGVRSAVEACARVIKLWLAEKAWEDGPARELERIFRLAKGYTPGDSSIE</sequence>
<evidence type="ECO:0000313" key="2">
    <source>
        <dbReference type="Proteomes" id="UP001365542"/>
    </source>
</evidence>
<proteinExistence type="predicted"/>
<organism evidence="1 2">
    <name type="scientific">Orbilia ellipsospora</name>
    <dbReference type="NCBI Taxonomy" id="2528407"/>
    <lineage>
        <taxon>Eukaryota</taxon>
        <taxon>Fungi</taxon>
        <taxon>Dikarya</taxon>
        <taxon>Ascomycota</taxon>
        <taxon>Pezizomycotina</taxon>
        <taxon>Orbiliomycetes</taxon>
        <taxon>Orbiliales</taxon>
        <taxon>Orbiliaceae</taxon>
        <taxon>Orbilia</taxon>
    </lineage>
</organism>
<name>A0AAV9X7V0_9PEZI</name>
<comment type="caution">
    <text evidence="1">The sequence shown here is derived from an EMBL/GenBank/DDBJ whole genome shotgun (WGS) entry which is preliminary data.</text>
</comment>
<reference evidence="1 2" key="1">
    <citation type="submission" date="2019-10" db="EMBL/GenBank/DDBJ databases">
        <authorList>
            <person name="Palmer J.M."/>
        </authorList>
    </citation>
    <scope>NUCLEOTIDE SEQUENCE [LARGE SCALE GENOMIC DNA]</scope>
    <source>
        <strain evidence="1 2">TWF694</strain>
    </source>
</reference>